<keyword evidence="2" id="KW-0677">Repeat</keyword>
<dbReference type="InterPro" id="IPR003598">
    <property type="entry name" value="Ig_sub2"/>
</dbReference>
<dbReference type="InterPro" id="IPR013783">
    <property type="entry name" value="Ig-like_fold"/>
</dbReference>
<evidence type="ECO:0000256" key="2">
    <source>
        <dbReference type="ARBA" id="ARBA00022737"/>
    </source>
</evidence>
<evidence type="ECO:0000313" key="8">
    <source>
        <dbReference type="Proteomes" id="UP000215335"/>
    </source>
</evidence>
<evidence type="ECO:0000313" key="7">
    <source>
        <dbReference type="EMBL" id="OXU26717.1"/>
    </source>
</evidence>
<evidence type="ECO:0000256" key="1">
    <source>
        <dbReference type="ARBA" id="ARBA00022729"/>
    </source>
</evidence>
<comment type="caution">
    <text evidence="7">The sequence shown here is derived from an EMBL/GenBank/DDBJ whole genome shotgun (WGS) entry which is preliminary data.</text>
</comment>
<dbReference type="InterPro" id="IPR013151">
    <property type="entry name" value="Immunoglobulin_dom"/>
</dbReference>
<feature type="domain" description="Ig-like" evidence="6">
    <location>
        <begin position="144"/>
        <end position="225"/>
    </location>
</feature>
<dbReference type="PANTHER" id="PTHR12231:SF220">
    <property type="entry name" value="LACHESIN"/>
    <property type="match status" value="1"/>
</dbReference>
<dbReference type="Pfam" id="PF13927">
    <property type="entry name" value="Ig_3"/>
    <property type="match status" value="2"/>
</dbReference>
<dbReference type="SMART" id="SM00409">
    <property type="entry name" value="IG"/>
    <property type="match status" value="6"/>
</dbReference>
<evidence type="ECO:0000256" key="3">
    <source>
        <dbReference type="ARBA" id="ARBA00023157"/>
    </source>
</evidence>
<dbReference type="InterPro" id="IPR051170">
    <property type="entry name" value="Neural/epithelial_adhesion"/>
</dbReference>
<keyword evidence="3" id="KW-1015">Disulfide bond</keyword>
<reference evidence="7 8" key="1">
    <citation type="journal article" date="2017" name="Curr. Biol.">
        <title>The Evolution of Venom by Co-option of Single-Copy Genes.</title>
        <authorList>
            <person name="Martinson E.O."/>
            <person name="Mrinalini"/>
            <person name="Kelkar Y.D."/>
            <person name="Chang C.H."/>
            <person name="Werren J.H."/>
        </authorList>
    </citation>
    <scope>NUCLEOTIDE SEQUENCE [LARGE SCALE GENOMIC DNA]</scope>
    <source>
        <strain evidence="7 8">Alberta</strain>
        <tissue evidence="7">Whole body</tissue>
    </source>
</reference>
<dbReference type="Proteomes" id="UP000215335">
    <property type="component" value="Unassembled WGS sequence"/>
</dbReference>
<feature type="domain" description="Ig-like" evidence="6">
    <location>
        <begin position="598"/>
        <end position="685"/>
    </location>
</feature>
<keyword evidence="8" id="KW-1185">Reference proteome</keyword>
<protein>
    <recommendedName>
        <fullName evidence="6">Ig-like domain-containing protein</fullName>
    </recommendedName>
</protein>
<feature type="chain" id="PRO_5012036923" description="Ig-like domain-containing protein" evidence="5">
    <location>
        <begin position="20"/>
        <end position="687"/>
    </location>
</feature>
<gene>
    <name evidence="7" type="ORF">TSAR_013173</name>
</gene>
<feature type="domain" description="Ig-like" evidence="6">
    <location>
        <begin position="380"/>
        <end position="484"/>
    </location>
</feature>
<dbReference type="InterPro" id="IPR007110">
    <property type="entry name" value="Ig-like_dom"/>
</dbReference>
<dbReference type="Pfam" id="PF07679">
    <property type="entry name" value="I-set"/>
    <property type="match status" value="1"/>
</dbReference>
<keyword evidence="4" id="KW-0393">Immunoglobulin domain</keyword>
<keyword evidence="1 5" id="KW-0732">Signal</keyword>
<evidence type="ECO:0000256" key="5">
    <source>
        <dbReference type="SAM" id="SignalP"/>
    </source>
</evidence>
<feature type="domain" description="Ig-like" evidence="6">
    <location>
        <begin position="21"/>
        <end position="134"/>
    </location>
</feature>
<evidence type="ECO:0000256" key="4">
    <source>
        <dbReference type="ARBA" id="ARBA00023319"/>
    </source>
</evidence>
<organism evidence="7 8">
    <name type="scientific">Trichomalopsis sarcophagae</name>
    <dbReference type="NCBI Taxonomy" id="543379"/>
    <lineage>
        <taxon>Eukaryota</taxon>
        <taxon>Metazoa</taxon>
        <taxon>Ecdysozoa</taxon>
        <taxon>Arthropoda</taxon>
        <taxon>Hexapoda</taxon>
        <taxon>Insecta</taxon>
        <taxon>Pterygota</taxon>
        <taxon>Neoptera</taxon>
        <taxon>Endopterygota</taxon>
        <taxon>Hymenoptera</taxon>
        <taxon>Apocrita</taxon>
        <taxon>Proctotrupomorpha</taxon>
        <taxon>Chalcidoidea</taxon>
        <taxon>Pteromalidae</taxon>
        <taxon>Pteromalinae</taxon>
        <taxon>Trichomalopsis</taxon>
    </lineage>
</organism>
<proteinExistence type="predicted"/>
<dbReference type="Pfam" id="PF00047">
    <property type="entry name" value="ig"/>
    <property type="match status" value="2"/>
</dbReference>
<dbReference type="InterPro" id="IPR013098">
    <property type="entry name" value="Ig_I-set"/>
</dbReference>
<dbReference type="SMART" id="SM00408">
    <property type="entry name" value="IGc2"/>
    <property type="match status" value="6"/>
</dbReference>
<name>A0A232F8S1_9HYME</name>
<dbReference type="CDD" id="cd00096">
    <property type="entry name" value="Ig"/>
    <property type="match status" value="2"/>
</dbReference>
<sequence length="687" mass="77066">MKFVGITIFVLGVLHSGSAHPSISHIKAEKPINDLGSTVRLQCQVVGLQDYAITWSKIDKTSGGIRLIAENKTSSPATDDDKISAKLNREDGTSNVLINRLLRCTKLCQIQDFQEEDEGLYQCQVVVSADERVTAEIEVKARKPPVFAKNSTTSLVIREGQPMKLECYADGFPEPQVTFRRENNYDLPTGGSVYPGNVLSVDAVSKQHGGWYYCVADNGVGRSVRHIIQVDIEFASTITVPRPRVGQALQFDADLTCRVEAYPPPAVFWYKDGVQISYDNEHYVFSNFATDGSVVHSTLKIKKIVKEDYGHYVCKATNKVNSVEAGIELFETKKPICPPACNVQEIQRNNTVQDDSATNVSMYSQLEVKSPSSVKNAYVGDTVEIACSVRNAEEDLTFPILWIESNRHSVDNLSLLSKNEKLISINKRVYHSNYRFDVKFHKNASTLTYAFKISDFQESDAGFYVCRVQNSYTTGIPVTSVELRVQEPSKIIFTSQKTIKNSGDEATFFCEARPCDKNVDTAWYKLDRDNETYTLQIPILQSVENHRLLETKWDICKSTVKIFGLIRSDAGTYRCVVVNADDKQLVFNDTELIIRAPPKFNLNSTKSLTLREGQSGHLECNADGYPVPEISWYRENLDVLPNEKIIHLGNILVISSARKRHSGVYTCFAKNELGRNVHSVTLKVEDV</sequence>
<feature type="domain" description="Ig-like" evidence="6">
    <location>
        <begin position="488"/>
        <end position="586"/>
    </location>
</feature>
<dbReference type="AlphaFoldDB" id="A0A232F8S1"/>
<feature type="domain" description="Ig-like" evidence="6">
    <location>
        <begin position="246"/>
        <end position="328"/>
    </location>
</feature>
<dbReference type="STRING" id="543379.A0A232F8S1"/>
<dbReference type="InterPro" id="IPR036179">
    <property type="entry name" value="Ig-like_dom_sf"/>
</dbReference>
<accession>A0A232F8S1</accession>
<evidence type="ECO:0000259" key="6">
    <source>
        <dbReference type="PROSITE" id="PS50835"/>
    </source>
</evidence>
<feature type="signal peptide" evidence="5">
    <location>
        <begin position="1"/>
        <end position="19"/>
    </location>
</feature>
<dbReference type="SUPFAM" id="SSF48726">
    <property type="entry name" value="Immunoglobulin"/>
    <property type="match status" value="6"/>
</dbReference>
<dbReference type="Gene3D" id="2.60.40.10">
    <property type="entry name" value="Immunoglobulins"/>
    <property type="match status" value="6"/>
</dbReference>
<dbReference type="PANTHER" id="PTHR12231">
    <property type="entry name" value="CTX-RELATED TYPE I TRANSMEMBRANE PROTEIN"/>
    <property type="match status" value="1"/>
</dbReference>
<dbReference type="FunFam" id="2.60.40.10:FF:000032">
    <property type="entry name" value="palladin isoform X1"/>
    <property type="match status" value="2"/>
</dbReference>
<dbReference type="PROSITE" id="PS50835">
    <property type="entry name" value="IG_LIKE"/>
    <property type="match status" value="6"/>
</dbReference>
<dbReference type="EMBL" id="NNAY01000744">
    <property type="protein sequence ID" value="OXU26717.1"/>
    <property type="molecule type" value="Genomic_DNA"/>
</dbReference>
<dbReference type="InterPro" id="IPR003599">
    <property type="entry name" value="Ig_sub"/>
</dbReference>